<dbReference type="InterPro" id="IPR027417">
    <property type="entry name" value="P-loop_NTPase"/>
</dbReference>
<evidence type="ECO:0000256" key="1">
    <source>
        <dbReference type="ARBA" id="ARBA00006914"/>
    </source>
</evidence>
<dbReference type="PANTHER" id="PTHR23074">
    <property type="entry name" value="AAA DOMAIN-CONTAINING"/>
    <property type="match status" value="1"/>
</dbReference>
<dbReference type="RefSeq" id="XP_036356019.1">
    <property type="nucleotide sequence ID" value="XM_036500126.1"/>
</dbReference>
<feature type="domain" description="AAA ATPase AAA+ lid" evidence="5">
    <location>
        <begin position="117"/>
        <end position="152"/>
    </location>
</feature>
<protein>
    <submittedName>
        <fullName evidence="7">Katanin p60 ATPase-containing subunit A1-like</fullName>
    </submittedName>
</protein>
<comment type="similarity">
    <text evidence="1">Belongs to the AAA ATPase family.</text>
</comment>
<dbReference type="Pfam" id="PF09336">
    <property type="entry name" value="Vps4_C"/>
    <property type="match status" value="1"/>
</dbReference>
<dbReference type="KEGG" id="osn:115231620"/>
<dbReference type="InterPro" id="IPR041569">
    <property type="entry name" value="AAA_lid_3"/>
</dbReference>
<evidence type="ECO:0000259" key="4">
    <source>
        <dbReference type="Pfam" id="PF09336"/>
    </source>
</evidence>
<name>A0A7E6EL51_9MOLL</name>
<dbReference type="InterPro" id="IPR015415">
    <property type="entry name" value="Spast_Vps4_C"/>
</dbReference>
<dbReference type="Proteomes" id="UP000515154">
    <property type="component" value="Unplaced"/>
</dbReference>
<dbReference type="SUPFAM" id="SSF52540">
    <property type="entry name" value="P-loop containing nucleoside triphosphate hydrolases"/>
    <property type="match status" value="1"/>
</dbReference>
<dbReference type="GO" id="GO:0005524">
    <property type="term" value="F:ATP binding"/>
    <property type="evidence" value="ECO:0007669"/>
    <property type="project" value="UniProtKB-KW"/>
</dbReference>
<gene>
    <name evidence="7" type="primary">LOC115231620</name>
</gene>
<dbReference type="GO" id="GO:0015630">
    <property type="term" value="C:microtubule cytoskeleton"/>
    <property type="evidence" value="ECO:0007669"/>
    <property type="project" value="TreeGrafter"/>
</dbReference>
<feature type="domain" description="Spastin/Vps4 C-terminal" evidence="4">
    <location>
        <begin position="162"/>
        <end position="204"/>
    </location>
</feature>
<evidence type="ECO:0000259" key="5">
    <source>
        <dbReference type="Pfam" id="PF17862"/>
    </source>
</evidence>
<keyword evidence="2" id="KW-0547">Nucleotide-binding</keyword>
<sequence>MNELNTYDLTILIIVNIIDTICSTMKSKKRTRWEVQSSGSSWRRLMVTKCVVISGISSGSEDPNKMVMFLSATNCPWNIDDAMRRQFENRIYIPLPSLSDRIAILFLNLSGVTLAEDVDIEAYAALMDGYSGSNIRIVCRDAAMMEIRRKIGDLTVGEIKIISKDECLNVPMVMDDLHSAIKNVNKTVSSAELVKFKNWINEYGSCRFII</sequence>
<organism evidence="6 7">
    <name type="scientific">Octopus sinensis</name>
    <name type="common">East Asian common octopus</name>
    <dbReference type="NCBI Taxonomy" id="2607531"/>
    <lineage>
        <taxon>Eukaryota</taxon>
        <taxon>Metazoa</taxon>
        <taxon>Spiralia</taxon>
        <taxon>Lophotrochozoa</taxon>
        <taxon>Mollusca</taxon>
        <taxon>Cephalopoda</taxon>
        <taxon>Coleoidea</taxon>
        <taxon>Octopodiformes</taxon>
        <taxon>Octopoda</taxon>
        <taxon>Incirrata</taxon>
        <taxon>Octopodidae</taxon>
        <taxon>Octopus</taxon>
    </lineage>
</organism>
<reference evidence="7" key="1">
    <citation type="submission" date="2025-08" db="UniProtKB">
        <authorList>
            <consortium name="RefSeq"/>
        </authorList>
    </citation>
    <scope>IDENTIFICATION</scope>
</reference>
<evidence type="ECO:0000256" key="2">
    <source>
        <dbReference type="ARBA" id="ARBA00022741"/>
    </source>
</evidence>
<dbReference type="InterPro" id="IPR050304">
    <property type="entry name" value="MT-severing_AAA_ATPase"/>
</dbReference>
<dbReference type="PANTHER" id="PTHR23074:SF19">
    <property type="entry name" value="KATANIN P60 ATPASE-CONTAINING SUBUNIT A1"/>
    <property type="match status" value="1"/>
</dbReference>
<dbReference type="Pfam" id="PF17862">
    <property type="entry name" value="AAA_lid_3"/>
    <property type="match status" value="1"/>
</dbReference>
<dbReference type="Gene3D" id="3.40.50.300">
    <property type="entry name" value="P-loop containing nucleotide triphosphate hydrolases"/>
    <property type="match status" value="1"/>
</dbReference>
<keyword evidence="3" id="KW-0067">ATP-binding</keyword>
<dbReference type="GO" id="GO:0016887">
    <property type="term" value="F:ATP hydrolysis activity"/>
    <property type="evidence" value="ECO:0007669"/>
    <property type="project" value="TreeGrafter"/>
</dbReference>
<dbReference type="Gene3D" id="1.10.8.60">
    <property type="match status" value="1"/>
</dbReference>
<evidence type="ECO:0000313" key="6">
    <source>
        <dbReference type="Proteomes" id="UP000515154"/>
    </source>
</evidence>
<dbReference type="GO" id="GO:0051013">
    <property type="term" value="P:microtubule severing"/>
    <property type="evidence" value="ECO:0007669"/>
    <property type="project" value="TreeGrafter"/>
</dbReference>
<accession>A0A7E6EL51</accession>
<dbReference type="AlphaFoldDB" id="A0A7E6EL51"/>
<evidence type="ECO:0000256" key="3">
    <source>
        <dbReference type="ARBA" id="ARBA00022840"/>
    </source>
</evidence>
<evidence type="ECO:0000313" key="7">
    <source>
        <dbReference type="RefSeq" id="XP_036356019.1"/>
    </source>
</evidence>
<keyword evidence="6" id="KW-1185">Reference proteome</keyword>
<proteinExistence type="inferred from homology"/>